<proteinExistence type="predicted"/>
<feature type="compositionally biased region" description="Polar residues" evidence="1">
    <location>
        <begin position="1253"/>
        <end position="1263"/>
    </location>
</feature>
<gene>
    <name evidence="2" type="ORF">MIMGU_mgv1a000188mg</name>
</gene>
<dbReference type="PANTHER" id="PTHR34798:SF2">
    <property type="entry name" value="PROTEIN TIME FOR COFFEE"/>
    <property type="match status" value="1"/>
</dbReference>
<dbReference type="STRING" id="4155.A0A022S2Y7"/>
<feature type="region of interest" description="Disordered" evidence="1">
    <location>
        <begin position="318"/>
        <end position="395"/>
    </location>
</feature>
<feature type="region of interest" description="Disordered" evidence="1">
    <location>
        <begin position="201"/>
        <end position="303"/>
    </location>
</feature>
<feature type="region of interest" description="Disordered" evidence="1">
    <location>
        <begin position="1253"/>
        <end position="1334"/>
    </location>
</feature>
<feature type="compositionally biased region" description="Polar residues" evidence="1">
    <location>
        <begin position="1290"/>
        <end position="1318"/>
    </location>
</feature>
<evidence type="ECO:0000256" key="1">
    <source>
        <dbReference type="SAM" id="MobiDB-lite"/>
    </source>
</evidence>
<accession>A0A022S2Y7</accession>
<dbReference type="GO" id="GO:0005634">
    <property type="term" value="C:nucleus"/>
    <property type="evidence" value="ECO:0000318"/>
    <property type="project" value="GO_Central"/>
</dbReference>
<feature type="compositionally biased region" description="Basic and acidic residues" evidence="1">
    <location>
        <begin position="1082"/>
        <end position="1096"/>
    </location>
</feature>
<dbReference type="GO" id="GO:0042752">
    <property type="term" value="P:regulation of circadian rhythm"/>
    <property type="evidence" value="ECO:0000318"/>
    <property type="project" value="GO_Central"/>
</dbReference>
<feature type="region of interest" description="Disordered" evidence="1">
    <location>
        <begin position="1347"/>
        <end position="1383"/>
    </location>
</feature>
<feature type="compositionally biased region" description="Gly residues" evidence="1">
    <location>
        <begin position="224"/>
        <end position="234"/>
    </location>
</feature>
<dbReference type="PANTHER" id="PTHR34798">
    <property type="entry name" value="PROTEIN TIME FOR COFFEE"/>
    <property type="match status" value="1"/>
</dbReference>
<feature type="compositionally biased region" description="Pro residues" evidence="1">
    <location>
        <begin position="170"/>
        <end position="180"/>
    </location>
</feature>
<dbReference type="EMBL" id="KI630180">
    <property type="protein sequence ID" value="EYU45645.1"/>
    <property type="molecule type" value="Genomic_DNA"/>
</dbReference>
<dbReference type="eggNOG" id="ENOG502QTJH">
    <property type="taxonomic scope" value="Eukaryota"/>
</dbReference>
<feature type="compositionally biased region" description="Basic and acidic residues" evidence="1">
    <location>
        <begin position="42"/>
        <end position="69"/>
    </location>
</feature>
<feature type="region of interest" description="Disordered" evidence="1">
    <location>
        <begin position="415"/>
        <end position="444"/>
    </location>
</feature>
<dbReference type="Proteomes" id="UP000030748">
    <property type="component" value="Unassembled WGS sequence"/>
</dbReference>
<feature type="compositionally biased region" description="Polar residues" evidence="1">
    <location>
        <begin position="351"/>
        <end position="361"/>
    </location>
</feature>
<feature type="region of interest" description="Disordered" evidence="1">
    <location>
        <begin position="1442"/>
        <end position="1464"/>
    </location>
</feature>
<sequence length="1464" mass="156917">MERNREARRASIVGSNGFNRRRHRTNSLRDSPDEDGGVELQESVRLRERVKKDRDRERERERDLRERSSRSSKRRRADRLMNRENIGGDYTSEESVDDDDDEDEELAAATTTVAAAAATASRLLHPVGGSVSNHHQHHHRNSHISSFGQQPNSNTTNIIGSNHHLQPRKSFPPGPPPPPSSKVFRATPIWTPGDEIISVSVPRKARSASTKRSHDWMSSSSNINGGGGGGGAAGGEQIFRQASSSPVRQGLVSTATPPQAAPMSPSSSNAVFRKKLKHCGNNGGHKLKPPKSSSKQQSSSNPEELEIEIAEVLYGLMTQSQGPSSKNEDSREINRSSSDAPISNSPSANNQILEPNSSPLQSVAPKRKKLRQVPENSSYGPRSSPISAKLEMDQTAKSEISFPKLEKISGSKIENGSVVEGCSGNSLGKPVQPTEPTESDSMKIDSEFKPVAEELRESRNLVAKEDVSSPSKKESPIVRYEDSICMESALIATASVAATMIKQNPMVSNVETQRENKFEIDLMAPPQQTRSSPERVAKIRSRAAAVDQKPVLSTVDAELKPVVPKDKEDEKEKSAKEHSANVAAVVERKGEEATESKKEIGLQFDLEKPERILDAAVVNGTANKLQQQTKKEQQHEVPLLKANKEEPLDEKSCKYIIFIITFLMAPLQGVVSMDGSSMAPAPIPSVFSQPRSKRCATHCYIARNIHCLQQIMKINPFWQATAGSASSLFGPKPPILNVAPSDSHENAAVRGSNTPQDKGQHTVSNSPNHAVKDSKASQTAVISDSAKRNQHILMQQQLPPVAPSNLMGPTFIFPLNHQQAAMAAASARLSSAASSNIATSAGASASAAAAAATAMSFNGYPTMAANETQYLAILQNNNGYPFPMPPNYRGTQPTAQGAMPLFNGSFYPSQMIHPSQLHHPQQNASGGVNGGPQKQKSHPPQQLQHPSRSRQSESEVGCEDSTTQPTASDSSRGARAPMNIYGQNFVMPMMNPQNFALMNPQAAFANASSSSPGNEKKSQQQQSFAMSFGPINSTGTGPAMDMSSMAQNHAIFQSFPESTRQNIQTMFAAAAAQAAQKNNFRMSDDDNKTTDAERKSSATPKAAHSGGGQSIAFTRSDLADSPASSVQTNGVMESSGRSINGTSGPSRSSRPVTPNAHLQQQNGVNRSKTNQMSEHLNSSSTTAPKFPNPLSGYPQDLAQKMMGSGPSVSPLWKNSTRTTPTSQASSTAANTTLKNLPRTTTQMHTQISFGVNQKPATTTSSHGGQAPPPCSNQSPSASISASPRTSSASTNTKMGHQTPSLSKNSPSITNQKSPSILGNPSVPHQQQQQPPKTMQQAQLYFTNPYSQAQVQAQSTHSTATNSHSSGPSGFYMQRKRQDNTSTNDPAKAIAAATSNGKGGGGLLSSQGIVQAAQFAAQPAGTTTTLLPNGFTYAHPIPAAVQVKPAEQKQTAGNDNVHPWQPEKK</sequence>
<feature type="region of interest" description="Disordered" evidence="1">
    <location>
        <begin position="1"/>
        <end position="106"/>
    </location>
</feature>
<dbReference type="InterPro" id="IPR039317">
    <property type="entry name" value="TIC"/>
</dbReference>
<feature type="compositionally biased region" description="Polar residues" evidence="1">
    <location>
        <begin position="147"/>
        <end position="164"/>
    </location>
</feature>
<feature type="region of interest" description="Disordered" evidence="1">
    <location>
        <begin position="735"/>
        <end position="784"/>
    </location>
</feature>
<feature type="compositionally biased region" description="Low complexity" evidence="1">
    <location>
        <begin position="335"/>
        <end position="350"/>
    </location>
</feature>
<feature type="compositionally biased region" description="Polar residues" evidence="1">
    <location>
        <begin position="918"/>
        <end position="946"/>
    </location>
</feature>
<feature type="compositionally biased region" description="Low complexity" evidence="1">
    <location>
        <begin position="1320"/>
        <end position="1334"/>
    </location>
</feature>
<feature type="compositionally biased region" description="Low complexity" evidence="1">
    <location>
        <begin position="1215"/>
        <end position="1232"/>
    </location>
</feature>
<feature type="region of interest" description="Disordered" evidence="1">
    <location>
        <begin position="909"/>
        <end position="976"/>
    </location>
</feature>
<feature type="compositionally biased region" description="Low complexity" evidence="1">
    <location>
        <begin position="290"/>
        <end position="300"/>
    </location>
</feature>
<feature type="compositionally biased region" description="Acidic residues" evidence="1">
    <location>
        <begin position="91"/>
        <end position="106"/>
    </location>
</feature>
<evidence type="ECO:0000313" key="2">
    <source>
        <dbReference type="EMBL" id="EYU45645.1"/>
    </source>
</evidence>
<feature type="compositionally biased region" description="Polar residues" evidence="1">
    <location>
        <begin position="960"/>
        <end position="971"/>
    </location>
</feature>
<feature type="compositionally biased region" description="Low complexity" evidence="1">
    <location>
        <begin position="1271"/>
        <end position="1289"/>
    </location>
</feature>
<feature type="region of interest" description="Disordered" evidence="1">
    <location>
        <begin position="1005"/>
        <end position="1042"/>
    </location>
</feature>
<evidence type="ECO:0000313" key="3">
    <source>
        <dbReference type="Proteomes" id="UP000030748"/>
    </source>
</evidence>
<evidence type="ECO:0008006" key="4">
    <source>
        <dbReference type="Google" id="ProtNLM"/>
    </source>
</evidence>
<feature type="compositionally biased region" description="Low complexity" evidence="1">
    <location>
        <begin position="1351"/>
        <end position="1365"/>
    </location>
</feature>
<name>A0A022S2Y7_ERYGU</name>
<organism evidence="2 3">
    <name type="scientific">Erythranthe guttata</name>
    <name type="common">Yellow monkey flower</name>
    <name type="synonym">Mimulus guttatus</name>
    <dbReference type="NCBI Taxonomy" id="4155"/>
    <lineage>
        <taxon>Eukaryota</taxon>
        <taxon>Viridiplantae</taxon>
        <taxon>Streptophyta</taxon>
        <taxon>Embryophyta</taxon>
        <taxon>Tracheophyta</taxon>
        <taxon>Spermatophyta</taxon>
        <taxon>Magnoliopsida</taxon>
        <taxon>eudicotyledons</taxon>
        <taxon>Gunneridae</taxon>
        <taxon>Pentapetalae</taxon>
        <taxon>asterids</taxon>
        <taxon>lamiids</taxon>
        <taxon>Lamiales</taxon>
        <taxon>Phrymaceae</taxon>
        <taxon>Erythranthe</taxon>
    </lineage>
</organism>
<keyword evidence="3" id="KW-1185">Reference proteome</keyword>
<feature type="region of interest" description="Disordered" evidence="1">
    <location>
        <begin position="126"/>
        <end position="186"/>
    </location>
</feature>
<feature type="compositionally biased region" description="Low complexity" evidence="1">
    <location>
        <begin position="253"/>
        <end position="270"/>
    </location>
</feature>
<feature type="compositionally biased region" description="Polar residues" evidence="1">
    <location>
        <begin position="1122"/>
        <end position="1183"/>
    </location>
</feature>
<reference evidence="2 3" key="1">
    <citation type="journal article" date="2013" name="Proc. Natl. Acad. Sci. U.S.A.">
        <title>Fine-scale variation in meiotic recombination in Mimulus inferred from population shotgun sequencing.</title>
        <authorList>
            <person name="Hellsten U."/>
            <person name="Wright K.M."/>
            <person name="Jenkins J."/>
            <person name="Shu S."/>
            <person name="Yuan Y."/>
            <person name="Wessler S.R."/>
            <person name="Schmutz J."/>
            <person name="Willis J.H."/>
            <person name="Rokhsar D.S."/>
        </authorList>
    </citation>
    <scope>NUCLEOTIDE SEQUENCE [LARGE SCALE GENOMIC DNA]</scope>
    <source>
        <strain evidence="3">cv. DUN x IM62</strain>
    </source>
</reference>
<feature type="region of interest" description="Disordered" evidence="1">
    <location>
        <begin position="1077"/>
        <end position="1239"/>
    </location>
</feature>
<protein>
    <recommendedName>
        <fullName evidence="4">Protein TIME FOR COFFEE</fullName>
    </recommendedName>
</protein>
<feature type="compositionally biased region" description="Polar residues" evidence="1">
    <location>
        <begin position="1006"/>
        <end position="1036"/>
    </location>
</feature>
<feature type="compositionally biased region" description="Polar residues" evidence="1">
    <location>
        <begin position="374"/>
        <end position="386"/>
    </location>
</feature>
<feature type="compositionally biased region" description="Polar residues" evidence="1">
    <location>
        <begin position="751"/>
        <end position="768"/>
    </location>
</feature>